<dbReference type="Proteomes" id="UP000238479">
    <property type="component" value="Unassembled WGS sequence"/>
</dbReference>
<sequence>MLKIVRINRKFNESAVVRALLQQELDVIVLIRLNHVDGKQCLIQKLLKYQIATTKISLQLRTKIRI</sequence>
<evidence type="ECO:0000313" key="2">
    <source>
        <dbReference type="Proteomes" id="UP000238479"/>
    </source>
</evidence>
<dbReference type="AlphaFoldDB" id="A0A2P6SQ02"/>
<proteinExistence type="predicted"/>
<accession>A0A2P6SQ02</accession>
<evidence type="ECO:0000313" key="1">
    <source>
        <dbReference type="EMBL" id="PRQ60779.1"/>
    </source>
</evidence>
<name>A0A2P6SQ02_ROSCH</name>
<comment type="caution">
    <text evidence="1">The sequence shown here is derived from an EMBL/GenBank/DDBJ whole genome shotgun (WGS) entry which is preliminary data.</text>
</comment>
<keyword evidence="2" id="KW-1185">Reference proteome</keyword>
<dbReference type="EMBL" id="PDCK01000037">
    <property type="protein sequence ID" value="PRQ60779.1"/>
    <property type="molecule type" value="Genomic_DNA"/>
</dbReference>
<protein>
    <submittedName>
        <fullName evidence="1">Uncharacterized protein</fullName>
    </submittedName>
</protein>
<organism evidence="1 2">
    <name type="scientific">Rosa chinensis</name>
    <name type="common">China rose</name>
    <dbReference type="NCBI Taxonomy" id="74649"/>
    <lineage>
        <taxon>Eukaryota</taxon>
        <taxon>Viridiplantae</taxon>
        <taxon>Streptophyta</taxon>
        <taxon>Embryophyta</taxon>
        <taxon>Tracheophyta</taxon>
        <taxon>Spermatophyta</taxon>
        <taxon>Magnoliopsida</taxon>
        <taxon>eudicotyledons</taxon>
        <taxon>Gunneridae</taxon>
        <taxon>Pentapetalae</taxon>
        <taxon>rosids</taxon>
        <taxon>fabids</taxon>
        <taxon>Rosales</taxon>
        <taxon>Rosaceae</taxon>
        <taxon>Rosoideae</taxon>
        <taxon>Rosoideae incertae sedis</taxon>
        <taxon>Rosa</taxon>
    </lineage>
</organism>
<dbReference type="Gramene" id="PRQ60779">
    <property type="protein sequence ID" value="PRQ60779"/>
    <property type="gene ID" value="RchiOBHm_Chr0c44g0503671"/>
</dbReference>
<reference evidence="1 2" key="1">
    <citation type="journal article" date="2018" name="Nat. Genet.">
        <title>The Rosa genome provides new insights in the design of modern roses.</title>
        <authorList>
            <person name="Bendahmane M."/>
        </authorList>
    </citation>
    <scope>NUCLEOTIDE SEQUENCE [LARGE SCALE GENOMIC DNA]</scope>
    <source>
        <strain evidence="2">cv. Old Blush</strain>
    </source>
</reference>
<gene>
    <name evidence="1" type="ORF">RchiOBHm_Chr0c44g0503671</name>
</gene>